<reference evidence="2 3" key="1">
    <citation type="journal article" date="2018" name="PLoS Genet.">
        <title>Population sequencing reveals clonal diversity and ancestral inbreeding in the grapevine cultivar Chardonnay.</title>
        <authorList>
            <person name="Roach M.J."/>
            <person name="Johnson D.L."/>
            <person name="Bohlmann J."/>
            <person name="van Vuuren H.J."/>
            <person name="Jones S.J."/>
            <person name="Pretorius I.S."/>
            <person name="Schmidt S.A."/>
            <person name="Borneman A.R."/>
        </authorList>
    </citation>
    <scope>NUCLEOTIDE SEQUENCE [LARGE SCALE GENOMIC DNA]</scope>
    <source>
        <strain evidence="3">cv. Chardonnay</strain>
        <tissue evidence="2">Leaf</tissue>
    </source>
</reference>
<feature type="region of interest" description="Disordered" evidence="1">
    <location>
        <begin position="1"/>
        <end position="75"/>
    </location>
</feature>
<feature type="compositionally biased region" description="Gly residues" evidence="1">
    <location>
        <begin position="28"/>
        <end position="38"/>
    </location>
</feature>
<dbReference type="AlphaFoldDB" id="A0A438JES3"/>
<comment type="caution">
    <text evidence="2">The sequence shown here is derived from an EMBL/GenBank/DDBJ whole genome shotgun (WGS) entry which is preliminary data.</text>
</comment>
<dbReference type="EMBL" id="QGNW01000045">
    <property type="protein sequence ID" value="RVX07451.1"/>
    <property type="molecule type" value="Genomic_DNA"/>
</dbReference>
<proteinExistence type="predicted"/>
<evidence type="ECO:0000313" key="2">
    <source>
        <dbReference type="EMBL" id="RVX07451.1"/>
    </source>
</evidence>
<name>A0A438JES3_VITVI</name>
<evidence type="ECO:0000313" key="3">
    <source>
        <dbReference type="Proteomes" id="UP000288805"/>
    </source>
</evidence>
<evidence type="ECO:0000256" key="1">
    <source>
        <dbReference type="SAM" id="MobiDB-lite"/>
    </source>
</evidence>
<feature type="compositionally biased region" description="Basic and acidic residues" evidence="1">
    <location>
        <begin position="61"/>
        <end position="75"/>
    </location>
</feature>
<feature type="compositionally biased region" description="Basic residues" evidence="1">
    <location>
        <begin position="47"/>
        <end position="60"/>
    </location>
</feature>
<organism evidence="2 3">
    <name type="scientific">Vitis vinifera</name>
    <name type="common">Grape</name>
    <dbReference type="NCBI Taxonomy" id="29760"/>
    <lineage>
        <taxon>Eukaryota</taxon>
        <taxon>Viridiplantae</taxon>
        <taxon>Streptophyta</taxon>
        <taxon>Embryophyta</taxon>
        <taxon>Tracheophyta</taxon>
        <taxon>Spermatophyta</taxon>
        <taxon>Magnoliopsida</taxon>
        <taxon>eudicotyledons</taxon>
        <taxon>Gunneridae</taxon>
        <taxon>Pentapetalae</taxon>
        <taxon>rosids</taxon>
        <taxon>Vitales</taxon>
        <taxon>Vitaceae</taxon>
        <taxon>Viteae</taxon>
        <taxon>Vitis</taxon>
    </lineage>
</organism>
<sequence length="266" mass="30000">MGGSPVGGGRNGKKAKNREKMEMQGSGRTAGGLEGQDGAGRAWRGVRSGRKVSHAPSLRRRVGDSPEEKSGAWESVRCRSSENFAGKGCRRGGDPTAMRLSGVVREENEGTGVKHGHWTCISFGGLRIRRLHSLNQALLGNWLWRFSVEHESLWRKIICGKFGKVEGGWTTKVWRESFGMSLCKDIRKGWEEFNAKTSIRIRNVAESWKREGDEGGCWEVHFRRPFQDWEEEEEAWGSRALLKTCFFAWEAVWGKILTVDTLMKRG</sequence>
<accession>A0A438JES3</accession>
<feature type="compositionally biased region" description="Gly residues" evidence="1">
    <location>
        <begin position="1"/>
        <end position="10"/>
    </location>
</feature>
<dbReference type="Proteomes" id="UP000288805">
    <property type="component" value="Unassembled WGS sequence"/>
</dbReference>
<gene>
    <name evidence="2" type="ORF">CK203_025259</name>
</gene>
<protein>
    <submittedName>
        <fullName evidence="2">Uncharacterized protein</fullName>
    </submittedName>
</protein>